<reference evidence="2" key="1">
    <citation type="journal article" date="2014" name="Int. J. Syst. Evol. Microbiol.">
        <title>Complete genome sequence of Corynebacterium casei LMG S-19264T (=DSM 44701T), isolated from a smear-ripened cheese.</title>
        <authorList>
            <consortium name="US DOE Joint Genome Institute (JGI-PGF)"/>
            <person name="Walter F."/>
            <person name="Albersmeier A."/>
            <person name="Kalinowski J."/>
            <person name="Ruckert C."/>
        </authorList>
    </citation>
    <scope>NUCLEOTIDE SEQUENCE</scope>
    <source>
        <strain evidence="2">JCM 3090</strain>
    </source>
</reference>
<keyword evidence="3" id="KW-1185">Reference proteome</keyword>
<dbReference type="AlphaFoldDB" id="A0A8J3B1Y9"/>
<dbReference type="Proteomes" id="UP000649739">
    <property type="component" value="Unassembled WGS sequence"/>
</dbReference>
<feature type="region of interest" description="Disordered" evidence="1">
    <location>
        <begin position="82"/>
        <end position="141"/>
    </location>
</feature>
<organism evidence="2 3">
    <name type="scientific">Pilimelia anulata</name>
    <dbReference type="NCBI Taxonomy" id="53371"/>
    <lineage>
        <taxon>Bacteria</taxon>
        <taxon>Bacillati</taxon>
        <taxon>Actinomycetota</taxon>
        <taxon>Actinomycetes</taxon>
        <taxon>Micromonosporales</taxon>
        <taxon>Micromonosporaceae</taxon>
        <taxon>Pilimelia</taxon>
    </lineage>
</organism>
<protein>
    <submittedName>
        <fullName evidence="2">Uncharacterized protein</fullName>
    </submittedName>
</protein>
<accession>A0A8J3B1Y9</accession>
<name>A0A8J3B1Y9_9ACTN</name>
<reference evidence="2" key="2">
    <citation type="submission" date="2020-09" db="EMBL/GenBank/DDBJ databases">
        <authorList>
            <person name="Sun Q."/>
            <person name="Ohkuma M."/>
        </authorList>
    </citation>
    <scope>NUCLEOTIDE SEQUENCE</scope>
    <source>
        <strain evidence="2">JCM 3090</strain>
    </source>
</reference>
<gene>
    <name evidence="2" type="ORF">GCM10010123_16290</name>
</gene>
<proteinExistence type="predicted"/>
<feature type="compositionally biased region" description="Polar residues" evidence="1">
    <location>
        <begin position="129"/>
        <end position="139"/>
    </location>
</feature>
<dbReference type="RefSeq" id="WP_373291241.1">
    <property type="nucleotide sequence ID" value="NZ_BMQB01000003.1"/>
</dbReference>
<evidence type="ECO:0000256" key="1">
    <source>
        <dbReference type="SAM" id="MobiDB-lite"/>
    </source>
</evidence>
<sequence length="153" mass="16129">MSVKAAIGSQRITVVWDVSTGDPIVPPPEPLRVPRLLGEAIEMLGYPPEMVVAEKGVTILERVSPVRVGATTSTSCDWRRAPAWTTAGSAGRPKQSPTTAACRSARSPPAWSVTARWGRRSGRPGDASRVSSTSANPSQLARVAEVLDPVFGG</sequence>
<dbReference type="EMBL" id="BMQB01000003">
    <property type="protein sequence ID" value="GGJ87440.1"/>
    <property type="molecule type" value="Genomic_DNA"/>
</dbReference>
<evidence type="ECO:0000313" key="2">
    <source>
        <dbReference type="EMBL" id="GGJ87440.1"/>
    </source>
</evidence>
<evidence type="ECO:0000313" key="3">
    <source>
        <dbReference type="Proteomes" id="UP000649739"/>
    </source>
</evidence>
<comment type="caution">
    <text evidence="2">The sequence shown here is derived from an EMBL/GenBank/DDBJ whole genome shotgun (WGS) entry which is preliminary data.</text>
</comment>